<organism evidence="1 2">
    <name type="scientific">Pendulispora rubella</name>
    <dbReference type="NCBI Taxonomy" id="2741070"/>
    <lineage>
        <taxon>Bacteria</taxon>
        <taxon>Pseudomonadati</taxon>
        <taxon>Myxococcota</taxon>
        <taxon>Myxococcia</taxon>
        <taxon>Myxococcales</taxon>
        <taxon>Sorangiineae</taxon>
        <taxon>Pendulisporaceae</taxon>
        <taxon>Pendulispora</taxon>
    </lineage>
</organism>
<sequence>MFSMRARRWLAIGVLGLAGSIGAFSVGASVAGRLERHMHSVSVAKIPVHDLAVRITRGQK</sequence>
<protein>
    <submittedName>
        <fullName evidence="1">Uncharacterized protein</fullName>
    </submittedName>
</protein>
<evidence type="ECO:0000313" key="2">
    <source>
        <dbReference type="Proteomes" id="UP001374803"/>
    </source>
</evidence>
<keyword evidence="2" id="KW-1185">Reference proteome</keyword>
<evidence type="ECO:0000313" key="1">
    <source>
        <dbReference type="EMBL" id="WXB07458.1"/>
    </source>
</evidence>
<name>A0ABZ2L998_9BACT</name>
<proteinExistence type="predicted"/>
<dbReference type="Proteomes" id="UP001374803">
    <property type="component" value="Chromosome"/>
</dbReference>
<dbReference type="EMBL" id="CP089983">
    <property type="protein sequence ID" value="WXB07458.1"/>
    <property type="molecule type" value="Genomic_DNA"/>
</dbReference>
<reference evidence="1" key="1">
    <citation type="submission" date="2021-12" db="EMBL/GenBank/DDBJ databases">
        <title>Discovery of the Pendulisporaceae a myxobacterial family with distinct sporulation behavior and unique specialized metabolism.</title>
        <authorList>
            <person name="Garcia R."/>
            <person name="Popoff A."/>
            <person name="Bader C.D."/>
            <person name="Loehr J."/>
            <person name="Walesch S."/>
            <person name="Walt C."/>
            <person name="Boldt J."/>
            <person name="Bunk B."/>
            <person name="Haeckl F.J.F.P.J."/>
            <person name="Gunesch A.P."/>
            <person name="Birkelbach J."/>
            <person name="Nuebel U."/>
            <person name="Pietschmann T."/>
            <person name="Bach T."/>
            <person name="Mueller R."/>
        </authorList>
    </citation>
    <scope>NUCLEOTIDE SEQUENCE</scope>
    <source>
        <strain evidence="1">MSr11367</strain>
    </source>
</reference>
<accession>A0ABZ2L998</accession>
<dbReference type="RefSeq" id="WP_394837119.1">
    <property type="nucleotide sequence ID" value="NZ_CP089929.1"/>
</dbReference>
<gene>
    <name evidence="1" type="ORF">LVJ94_09450</name>
</gene>